<accession>A0A0N4VH61</accession>
<protein>
    <submittedName>
        <fullName evidence="1">Nucleotid_trans domain-containing protein</fullName>
    </submittedName>
</protein>
<dbReference type="Gene3D" id="3.90.550.10">
    <property type="entry name" value="Spore Coat Polysaccharide Biosynthesis Protein SpsA, Chain A"/>
    <property type="match status" value="1"/>
</dbReference>
<reference evidence="1" key="1">
    <citation type="submission" date="2017-02" db="UniProtKB">
        <authorList>
            <consortium name="WormBaseParasite"/>
        </authorList>
    </citation>
    <scope>IDENTIFICATION</scope>
</reference>
<dbReference type="Pfam" id="PF03314">
    <property type="entry name" value="DUF273"/>
    <property type="match status" value="1"/>
</dbReference>
<name>A0A0N4VH61_ENTVE</name>
<proteinExistence type="predicted"/>
<dbReference type="InterPro" id="IPR004988">
    <property type="entry name" value="DUF273"/>
</dbReference>
<dbReference type="AlphaFoldDB" id="A0A0N4VH61"/>
<dbReference type="WBParaSite" id="EVEC_0001016201-mRNA-1">
    <property type="protein sequence ID" value="EVEC_0001016201-mRNA-1"/>
    <property type="gene ID" value="EVEC_0001016201"/>
</dbReference>
<organism evidence="1">
    <name type="scientific">Enterobius vermicularis</name>
    <name type="common">Human pinworm</name>
    <dbReference type="NCBI Taxonomy" id="51028"/>
    <lineage>
        <taxon>Eukaryota</taxon>
        <taxon>Metazoa</taxon>
        <taxon>Ecdysozoa</taxon>
        <taxon>Nematoda</taxon>
        <taxon>Chromadorea</taxon>
        <taxon>Rhabditida</taxon>
        <taxon>Spirurina</taxon>
        <taxon>Oxyuridomorpha</taxon>
        <taxon>Oxyuroidea</taxon>
        <taxon>Oxyuridae</taxon>
        <taxon>Enterobius</taxon>
    </lineage>
</organism>
<dbReference type="PANTHER" id="PTHR31562">
    <property type="entry name" value="PROTEIN CBG18972"/>
    <property type="match status" value="1"/>
</dbReference>
<sequence length="295" mass="35194">LFHCYAIYHGYQWVVIDISTNITLQKLCPHKNFLFQRHCVTAELMKEMTAEWILFIDADTTVINPNRLIEEWIDKNYNMIFYLRIRFFEITAGVYLARNNPYSRNFLHFWADYEHRLPNSVHNHDNGALHVGHLKCLIFSKKKFVWKSRYEDVSSYEACIQYLLGPKKSWPGKIKILGKPKGMTRDAPITKSLWGRRDFLIHGWKKKLIGSAWLGKNPFYPHNFDINLCSTNNVMLNWPYKPQMFKTDKKIEKILNRTIKFVNRRYDRRVKILVLKALGVRDERKSLHTTHLLYV</sequence>
<dbReference type="InterPro" id="IPR029044">
    <property type="entry name" value="Nucleotide-diphossugar_trans"/>
</dbReference>
<evidence type="ECO:0000313" key="1">
    <source>
        <dbReference type="WBParaSite" id="EVEC_0001016201-mRNA-1"/>
    </source>
</evidence>
<dbReference type="PANTHER" id="PTHR31562:SF4">
    <property type="entry name" value="DUF268 DOMAIN-CONTAINING PROTEIN-RELATED"/>
    <property type="match status" value="1"/>
</dbReference>